<dbReference type="Gene3D" id="3.10.50.40">
    <property type="match status" value="1"/>
</dbReference>
<dbReference type="InterPro" id="IPR046357">
    <property type="entry name" value="PPIase_dom_sf"/>
</dbReference>
<dbReference type="EMBL" id="CAMXCT020000685">
    <property type="protein sequence ID" value="CAL1135503.1"/>
    <property type="molecule type" value="Genomic_DNA"/>
</dbReference>
<keyword evidence="6" id="KW-1133">Transmembrane helix</keyword>
<evidence type="ECO:0000259" key="7">
    <source>
        <dbReference type="PROSITE" id="PS50059"/>
    </source>
</evidence>
<keyword evidence="3 5" id="KW-0697">Rotamase</keyword>
<keyword evidence="6" id="KW-0812">Transmembrane</keyword>
<dbReference type="EMBL" id="CAMXCT010000685">
    <property type="protein sequence ID" value="CAI3982128.1"/>
    <property type="molecule type" value="Genomic_DNA"/>
</dbReference>
<dbReference type="Pfam" id="PF00254">
    <property type="entry name" value="FKBP_C"/>
    <property type="match status" value="1"/>
</dbReference>
<keyword evidence="6" id="KW-0472">Membrane</keyword>
<evidence type="ECO:0000313" key="8">
    <source>
        <dbReference type="EMBL" id="CAI3982128.1"/>
    </source>
</evidence>
<dbReference type="InterPro" id="IPR050689">
    <property type="entry name" value="FKBP-type_PPIase"/>
</dbReference>
<sequence length="274" mass="29704">MARRRLMPLTGVFAVLHGFGVLSFLSPSRLELRALRRPEASPSSALLPLSCGLSWPVWAQEENGDPMGFALTILGVVVVLLGFGFVGWVFSLSPATDSEGRAKASSLAGLEDIDDKLEAMEKMTPEEADEYQMRRGGLKREKPEKQKEEFQFIAIPGADTLYTVLQEGTEGAATVQPGDEVTVHATGLVTQTKTKFWSTKDAGQQPFTYTCGGGVIKGWDMGARGMTKGEIRGLRIPASEGYGGRGFPSWGIPPNADLLFEIEVLEIKRNGQPV</sequence>
<feature type="transmembrane region" description="Helical" evidence="6">
    <location>
        <begin position="70"/>
        <end position="91"/>
    </location>
</feature>
<dbReference type="Proteomes" id="UP001152797">
    <property type="component" value="Unassembled WGS sequence"/>
</dbReference>
<dbReference type="OrthoDB" id="1902587at2759"/>
<dbReference type="GO" id="GO:0005737">
    <property type="term" value="C:cytoplasm"/>
    <property type="evidence" value="ECO:0007669"/>
    <property type="project" value="TreeGrafter"/>
</dbReference>
<name>A0A9P1FN23_9DINO</name>
<dbReference type="EC" id="5.2.1.8" evidence="2 5"/>
<keyword evidence="4 5" id="KW-0413">Isomerase</keyword>
<dbReference type="EMBL" id="CAMXCT030000685">
    <property type="protein sequence ID" value="CAL4769440.1"/>
    <property type="molecule type" value="Genomic_DNA"/>
</dbReference>
<accession>A0A9P1FN23</accession>
<evidence type="ECO:0000256" key="6">
    <source>
        <dbReference type="SAM" id="Phobius"/>
    </source>
</evidence>
<evidence type="ECO:0000256" key="5">
    <source>
        <dbReference type="PROSITE-ProRule" id="PRU00277"/>
    </source>
</evidence>
<evidence type="ECO:0000256" key="1">
    <source>
        <dbReference type="ARBA" id="ARBA00000971"/>
    </source>
</evidence>
<dbReference type="AlphaFoldDB" id="A0A9P1FN23"/>
<dbReference type="InterPro" id="IPR001179">
    <property type="entry name" value="PPIase_FKBP_dom"/>
</dbReference>
<dbReference type="GO" id="GO:0003755">
    <property type="term" value="F:peptidyl-prolyl cis-trans isomerase activity"/>
    <property type="evidence" value="ECO:0007669"/>
    <property type="project" value="UniProtKB-KW"/>
</dbReference>
<evidence type="ECO:0000256" key="2">
    <source>
        <dbReference type="ARBA" id="ARBA00013194"/>
    </source>
</evidence>
<comment type="caution">
    <text evidence="8">The sequence shown here is derived from an EMBL/GenBank/DDBJ whole genome shotgun (WGS) entry which is preliminary data.</text>
</comment>
<evidence type="ECO:0000313" key="9">
    <source>
        <dbReference type="EMBL" id="CAL4769440.1"/>
    </source>
</evidence>
<organism evidence="8">
    <name type="scientific">Cladocopium goreaui</name>
    <dbReference type="NCBI Taxonomy" id="2562237"/>
    <lineage>
        <taxon>Eukaryota</taxon>
        <taxon>Sar</taxon>
        <taxon>Alveolata</taxon>
        <taxon>Dinophyceae</taxon>
        <taxon>Suessiales</taxon>
        <taxon>Symbiodiniaceae</taxon>
        <taxon>Cladocopium</taxon>
    </lineage>
</organism>
<reference evidence="9 10" key="2">
    <citation type="submission" date="2024-05" db="EMBL/GenBank/DDBJ databases">
        <authorList>
            <person name="Chen Y."/>
            <person name="Shah S."/>
            <person name="Dougan E. K."/>
            <person name="Thang M."/>
            <person name="Chan C."/>
        </authorList>
    </citation>
    <scope>NUCLEOTIDE SEQUENCE [LARGE SCALE GENOMIC DNA]</scope>
</reference>
<evidence type="ECO:0000256" key="4">
    <source>
        <dbReference type="ARBA" id="ARBA00023235"/>
    </source>
</evidence>
<evidence type="ECO:0000313" key="10">
    <source>
        <dbReference type="Proteomes" id="UP001152797"/>
    </source>
</evidence>
<dbReference type="SUPFAM" id="SSF54534">
    <property type="entry name" value="FKBP-like"/>
    <property type="match status" value="1"/>
</dbReference>
<reference evidence="8" key="1">
    <citation type="submission" date="2022-10" db="EMBL/GenBank/DDBJ databases">
        <authorList>
            <person name="Chen Y."/>
            <person name="Dougan E. K."/>
            <person name="Chan C."/>
            <person name="Rhodes N."/>
            <person name="Thang M."/>
        </authorList>
    </citation>
    <scope>NUCLEOTIDE SEQUENCE</scope>
</reference>
<dbReference type="PANTHER" id="PTHR10516:SF443">
    <property type="entry name" value="FK506-BINDING PROTEIN 59-RELATED"/>
    <property type="match status" value="1"/>
</dbReference>
<dbReference type="PROSITE" id="PS50059">
    <property type="entry name" value="FKBP_PPIASE"/>
    <property type="match status" value="1"/>
</dbReference>
<feature type="transmembrane region" description="Helical" evidence="6">
    <location>
        <begin position="6"/>
        <end position="28"/>
    </location>
</feature>
<protein>
    <recommendedName>
        <fullName evidence="2 5">peptidylprolyl isomerase</fullName>
        <ecNumber evidence="2 5">5.2.1.8</ecNumber>
    </recommendedName>
</protein>
<dbReference type="PANTHER" id="PTHR10516">
    <property type="entry name" value="PEPTIDYL-PROLYL CIS-TRANS ISOMERASE"/>
    <property type="match status" value="1"/>
</dbReference>
<feature type="domain" description="PPIase FKBP-type" evidence="7">
    <location>
        <begin position="178"/>
        <end position="268"/>
    </location>
</feature>
<proteinExistence type="predicted"/>
<evidence type="ECO:0000256" key="3">
    <source>
        <dbReference type="ARBA" id="ARBA00023110"/>
    </source>
</evidence>
<comment type="catalytic activity">
    <reaction evidence="1 5">
        <text>[protein]-peptidylproline (omega=180) = [protein]-peptidylproline (omega=0)</text>
        <dbReference type="Rhea" id="RHEA:16237"/>
        <dbReference type="Rhea" id="RHEA-COMP:10747"/>
        <dbReference type="Rhea" id="RHEA-COMP:10748"/>
        <dbReference type="ChEBI" id="CHEBI:83833"/>
        <dbReference type="ChEBI" id="CHEBI:83834"/>
        <dbReference type="EC" id="5.2.1.8"/>
    </reaction>
</comment>
<keyword evidence="10" id="KW-1185">Reference proteome</keyword>
<gene>
    <name evidence="8" type="ORF">C1SCF055_LOCUS9860</name>
</gene>